<dbReference type="GO" id="GO:0140297">
    <property type="term" value="F:DNA-binding transcription factor binding"/>
    <property type="evidence" value="ECO:0007669"/>
    <property type="project" value="TreeGrafter"/>
</dbReference>
<dbReference type="InterPro" id="IPR050637">
    <property type="entry name" value="NLRP_innate_immun_reg"/>
</dbReference>
<sequence>MGVKLLCKGLLHPNCKIQMLELDNCSLTSHCCWDLSRLLTSSQSLRQLSLDSNDLGDLGVMLFCEVLKQQGCLLRSLQLCKMYFNYDTICALEALQEEKPELTIVFERAQPVMEPRHQTPLLCGTTTRCRR</sequence>
<evidence type="ECO:0000256" key="1">
    <source>
        <dbReference type="ARBA" id="ARBA00004496"/>
    </source>
</evidence>
<dbReference type="PANTHER" id="PTHR45690:SF19">
    <property type="entry name" value="NACHT, LRR AND PYD DOMAINS-CONTAINING PROTEIN 3"/>
    <property type="match status" value="1"/>
</dbReference>
<keyword evidence="3" id="KW-0677">Repeat</keyword>
<gene>
    <name evidence="4" type="ORF">HJG63_014209</name>
</gene>
<dbReference type="SUPFAM" id="SSF52047">
    <property type="entry name" value="RNI-like"/>
    <property type="match status" value="1"/>
</dbReference>
<dbReference type="AlphaFoldDB" id="A0A7J8FKN8"/>
<dbReference type="GO" id="GO:0002674">
    <property type="term" value="P:negative regulation of acute inflammatory response"/>
    <property type="evidence" value="ECO:0007669"/>
    <property type="project" value="TreeGrafter"/>
</dbReference>
<dbReference type="GO" id="GO:0072559">
    <property type="term" value="C:NLRP3 inflammasome complex"/>
    <property type="evidence" value="ECO:0007669"/>
    <property type="project" value="TreeGrafter"/>
</dbReference>
<proteinExistence type="predicted"/>
<organism evidence="4 5">
    <name type="scientific">Rousettus aegyptiacus</name>
    <name type="common">Egyptian fruit bat</name>
    <name type="synonym">Pteropus aegyptiacus</name>
    <dbReference type="NCBI Taxonomy" id="9407"/>
    <lineage>
        <taxon>Eukaryota</taxon>
        <taxon>Metazoa</taxon>
        <taxon>Chordata</taxon>
        <taxon>Craniata</taxon>
        <taxon>Vertebrata</taxon>
        <taxon>Euteleostomi</taxon>
        <taxon>Mammalia</taxon>
        <taxon>Eutheria</taxon>
        <taxon>Laurasiatheria</taxon>
        <taxon>Chiroptera</taxon>
        <taxon>Yinpterochiroptera</taxon>
        <taxon>Pteropodoidea</taxon>
        <taxon>Pteropodidae</taxon>
        <taxon>Rousettinae</taxon>
        <taxon>Rousettus</taxon>
    </lineage>
</organism>
<dbReference type="GO" id="GO:0043565">
    <property type="term" value="F:sequence-specific DNA binding"/>
    <property type="evidence" value="ECO:0007669"/>
    <property type="project" value="TreeGrafter"/>
</dbReference>
<accession>A0A7J8FKN8</accession>
<evidence type="ECO:0000256" key="2">
    <source>
        <dbReference type="ARBA" id="ARBA00022490"/>
    </source>
</evidence>
<dbReference type="GO" id="GO:0006954">
    <property type="term" value="P:inflammatory response"/>
    <property type="evidence" value="ECO:0007669"/>
    <property type="project" value="TreeGrafter"/>
</dbReference>
<evidence type="ECO:0000256" key="3">
    <source>
        <dbReference type="ARBA" id="ARBA00022737"/>
    </source>
</evidence>
<dbReference type="GO" id="GO:1901223">
    <property type="term" value="P:negative regulation of non-canonical NF-kappaB signal transduction"/>
    <property type="evidence" value="ECO:0007669"/>
    <property type="project" value="TreeGrafter"/>
</dbReference>
<dbReference type="Proteomes" id="UP000593571">
    <property type="component" value="Unassembled WGS sequence"/>
</dbReference>
<protein>
    <submittedName>
        <fullName evidence="4">NLR family pyrin domain containing 3</fullName>
    </submittedName>
</protein>
<reference evidence="4 5" key="1">
    <citation type="journal article" date="2020" name="Nature">
        <title>Six reference-quality genomes reveal evolution of bat adaptations.</title>
        <authorList>
            <person name="Jebb D."/>
            <person name="Huang Z."/>
            <person name="Pippel M."/>
            <person name="Hughes G.M."/>
            <person name="Lavrichenko K."/>
            <person name="Devanna P."/>
            <person name="Winkler S."/>
            <person name="Jermiin L.S."/>
            <person name="Skirmuntt E.C."/>
            <person name="Katzourakis A."/>
            <person name="Burkitt-Gray L."/>
            <person name="Ray D.A."/>
            <person name="Sullivan K.A.M."/>
            <person name="Roscito J.G."/>
            <person name="Kirilenko B.M."/>
            <person name="Davalos L.M."/>
            <person name="Corthals A.P."/>
            <person name="Power M.L."/>
            <person name="Jones G."/>
            <person name="Ransome R.D."/>
            <person name="Dechmann D.K.N."/>
            <person name="Locatelli A.G."/>
            <person name="Puechmaille S.J."/>
            <person name="Fedrigo O."/>
            <person name="Jarvis E.D."/>
            <person name="Hiller M."/>
            <person name="Vernes S.C."/>
            <person name="Myers E.W."/>
            <person name="Teeling E.C."/>
        </authorList>
    </citation>
    <scope>NUCLEOTIDE SEQUENCE [LARGE SCALE GENOMIC DNA]</scope>
    <source>
        <strain evidence="4">MRouAeg1</strain>
        <tissue evidence="4">Muscle</tissue>
    </source>
</reference>
<name>A0A7J8FKN8_ROUAE</name>
<comment type="subcellular location">
    <subcellularLocation>
        <location evidence="1">Cytoplasm</location>
    </subcellularLocation>
</comment>
<dbReference type="InterPro" id="IPR032675">
    <property type="entry name" value="LRR_dom_sf"/>
</dbReference>
<dbReference type="Gene3D" id="3.80.10.10">
    <property type="entry name" value="Ribonuclease Inhibitor"/>
    <property type="match status" value="1"/>
</dbReference>
<comment type="caution">
    <text evidence="4">The sequence shown here is derived from an EMBL/GenBank/DDBJ whole genome shotgun (WGS) entry which is preliminary data.</text>
</comment>
<dbReference type="EMBL" id="JACASE010000007">
    <property type="protein sequence ID" value="KAF6448150.1"/>
    <property type="molecule type" value="Genomic_DNA"/>
</dbReference>
<keyword evidence="2" id="KW-0963">Cytoplasm</keyword>
<dbReference type="SMART" id="SM00368">
    <property type="entry name" value="LRR_RI"/>
    <property type="match status" value="2"/>
</dbReference>
<evidence type="ECO:0000313" key="4">
    <source>
        <dbReference type="EMBL" id="KAF6448150.1"/>
    </source>
</evidence>
<evidence type="ECO:0000313" key="5">
    <source>
        <dbReference type="Proteomes" id="UP000593571"/>
    </source>
</evidence>
<dbReference type="PANTHER" id="PTHR45690">
    <property type="entry name" value="NACHT, LRR AND PYD DOMAINS-CONTAINING PROTEIN 12"/>
    <property type="match status" value="1"/>
</dbReference>
<keyword evidence="5" id="KW-1185">Reference proteome</keyword>